<reference evidence="3 4" key="1">
    <citation type="submission" date="2019-03" db="EMBL/GenBank/DDBJ databases">
        <title>Whole genome sequence of Arthrobacter sp JH1-1.</title>
        <authorList>
            <person name="Trinh H.N."/>
        </authorList>
    </citation>
    <scope>NUCLEOTIDE SEQUENCE [LARGE SCALE GENOMIC DNA]</scope>
    <source>
        <strain evidence="3 4">JH1-1</strain>
    </source>
</reference>
<dbReference type="GO" id="GO:0005829">
    <property type="term" value="C:cytosol"/>
    <property type="evidence" value="ECO:0007669"/>
    <property type="project" value="TreeGrafter"/>
</dbReference>
<dbReference type="GO" id="GO:0010181">
    <property type="term" value="F:FMN binding"/>
    <property type="evidence" value="ECO:0007669"/>
    <property type="project" value="InterPro"/>
</dbReference>
<dbReference type="PRINTS" id="PR00369">
    <property type="entry name" value="FLAVODOXIN"/>
</dbReference>
<dbReference type="AlphaFoldDB" id="A0A4R5KGY8"/>
<evidence type="ECO:0000313" key="3">
    <source>
        <dbReference type="EMBL" id="TDF94312.1"/>
    </source>
</evidence>
<dbReference type="InterPro" id="IPR029039">
    <property type="entry name" value="Flavoprotein-like_sf"/>
</dbReference>
<comment type="caution">
    <text evidence="3">The sequence shown here is derived from an EMBL/GenBank/DDBJ whole genome shotgun (WGS) entry which is preliminary data.</text>
</comment>
<dbReference type="GO" id="GO:0004783">
    <property type="term" value="F:sulfite reductase (NADPH) activity"/>
    <property type="evidence" value="ECO:0007669"/>
    <property type="project" value="TreeGrafter"/>
</dbReference>
<dbReference type="InterPro" id="IPR008254">
    <property type="entry name" value="Flavodoxin/NO_synth"/>
</dbReference>
<keyword evidence="4" id="KW-1185">Reference proteome</keyword>
<name>A0A4R5KGY8_9MICC</name>
<protein>
    <submittedName>
        <fullName evidence="3">Nitric oxide synthase</fullName>
    </submittedName>
</protein>
<dbReference type="Gene3D" id="3.40.50.360">
    <property type="match status" value="1"/>
</dbReference>
<dbReference type="OrthoDB" id="359268at2"/>
<evidence type="ECO:0000256" key="1">
    <source>
        <dbReference type="ARBA" id="ARBA00022630"/>
    </source>
</evidence>
<dbReference type="PANTHER" id="PTHR19384">
    <property type="entry name" value="NITRIC OXIDE SYNTHASE-RELATED"/>
    <property type="match status" value="1"/>
</dbReference>
<gene>
    <name evidence="3" type="ORF">E1809_14590</name>
</gene>
<keyword evidence="1" id="KW-0285">Flavoprotein</keyword>
<organism evidence="3 4">
    <name type="scientific">Arthrobacter terricola</name>
    <dbReference type="NCBI Taxonomy" id="2547396"/>
    <lineage>
        <taxon>Bacteria</taxon>
        <taxon>Bacillati</taxon>
        <taxon>Actinomycetota</taxon>
        <taxon>Actinomycetes</taxon>
        <taxon>Micrococcales</taxon>
        <taxon>Micrococcaceae</taxon>
        <taxon>Arthrobacter</taxon>
    </lineage>
</organism>
<dbReference type="PROSITE" id="PS50902">
    <property type="entry name" value="FLAVODOXIN_LIKE"/>
    <property type="match status" value="1"/>
</dbReference>
<dbReference type="InterPro" id="IPR001094">
    <property type="entry name" value="Flavdoxin-like"/>
</dbReference>
<dbReference type="Pfam" id="PF00258">
    <property type="entry name" value="Flavodoxin_1"/>
    <property type="match status" value="1"/>
</dbReference>
<dbReference type="GO" id="GO:0050660">
    <property type="term" value="F:flavin adenine dinucleotide binding"/>
    <property type="evidence" value="ECO:0007669"/>
    <property type="project" value="TreeGrafter"/>
</dbReference>
<proteinExistence type="predicted"/>
<dbReference type="EMBL" id="SMRU01000016">
    <property type="protein sequence ID" value="TDF94312.1"/>
    <property type="molecule type" value="Genomic_DNA"/>
</dbReference>
<sequence length="183" mass="19335">MGLPGNQLASRRIVCLTPSSDTSDYNRGFAMIIDILFGTESGNAELVAEDLAEALGNEHEVRVIDLADADVDGFRQDSLYLIICSTHGEGDLPQSAEPFAAAVRENSPDLAGVRYAMFGLGDSTYPNYGRGGELIDELLQAHGATRVGTFGRHDAAGRAEPGDLTASWASDVLLGARLPVPTA</sequence>
<feature type="domain" description="Flavodoxin-like" evidence="2">
    <location>
        <begin position="33"/>
        <end position="173"/>
    </location>
</feature>
<accession>A0A4R5KGY8</accession>
<evidence type="ECO:0000259" key="2">
    <source>
        <dbReference type="PROSITE" id="PS50902"/>
    </source>
</evidence>
<dbReference type="PANTHER" id="PTHR19384:SF109">
    <property type="entry name" value="SULFITE REDUCTASE [NADPH] FLAVOPROTEIN COMPONENT"/>
    <property type="match status" value="1"/>
</dbReference>
<evidence type="ECO:0000313" key="4">
    <source>
        <dbReference type="Proteomes" id="UP000295511"/>
    </source>
</evidence>
<dbReference type="Proteomes" id="UP000295511">
    <property type="component" value="Unassembled WGS sequence"/>
</dbReference>
<dbReference type="SUPFAM" id="SSF52218">
    <property type="entry name" value="Flavoproteins"/>
    <property type="match status" value="1"/>
</dbReference>